<dbReference type="GeneID" id="11523461"/>
<protein>
    <submittedName>
        <fullName evidence="2">Uncharacterized protein</fullName>
    </submittedName>
</protein>
<dbReference type="RefSeq" id="XP_003649025.1">
    <property type="nucleotide sequence ID" value="XM_003648977.1"/>
</dbReference>
<sequence length="60" mass="6714">MALFVALSVCFVSLFFSALRMGAHTNQIDSRLSTLRFGAAPAILISKIRSRLDLTRRFLL</sequence>
<dbReference type="AlphaFoldDB" id="G2QSW4"/>
<evidence type="ECO:0000313" key="2">
    <source>
        <dbReference type="EMBL" id="AEO62689.1"/>
    </source>
</evidence>
<dbReference type="KEGG" id="ttt:THITE_2107144"/>
<keyword evidence="3" id="KW-1185">Reference proteome</keyword>
<gene>
    <name evidence="2" type="ORF">THITE_2107144</name>
</gene>
<reference evidence="2 3" key="1">
    <citation type="journal article" date="2011" name="Nat. Biotechnol.">
        <title>Comparative genomic analysis of the thermophilic biomass-degrading fungi Myceliophthora thermophila and Thielavia terrestris.</title>
        <authorList>
            <person name="Berka R.M."/>
            <person name="Grigoriev I.V."/>
            <person name="Otillar R."/>
            <person name="Salamov A."/>
            <person name="Grimwood J."/>
            <person name="Reid I."/>
            <person name="Ishmael N."/>
            <person name="John T."/>
            <person name="Darmond C."/>
            <person name="Moisan M.-C."/>
            <person name="Henrissat B."/>
            <person name="Coutinho P.M."/>
            <person name="Lombard V."/>
            <person name="Natvig D.O."/>
            <person name="Lindquist E."/>
            <person name="Schmutz J."/>
            <person name="Lucas S."/>
            <person name="Harris P."/>
            <person name="Powlowski J."/>
            <person name="Bellemare A."/>
            <person name="Taylor D."/>
            <person name="Butler G."/>
            <person name="de Vries R.P."/>
            <person name="Allijn I.E."/>
            <person name="van den Brink J."/>
            <person name="Ushinsky S."/>
            <person name="Storms R."/>
            <person name="Powell A.J."/>
            <person name="Paulsen I.T."/>
            <person name="Elbourne L.D.H."/>
            <person name="Baker S.E."/>
            <person name="Magnuson J."/>
            <person name="LaBoissiere S."/>
            <person name="Clutterbuck A.J."/>
            <person name="Martinez D."/>
            <person name="Wogulis M."/>
            <person name="de Leon A.L."/>
            <person name="Rey M.W."/>
            <person name="Tsang A."/>
        </authorList>
    </citation>
    <scope>NUCLEOTIDE SEQUENCE [LARGE SCALE GENOMIC DNA]</scope>
    <source>
        <strain evidence="3">ATCC 38088 / NRRL 8126</strain>
    </source>
</reference>
<evidence type="ECO:0000256" key="1">
    <source>
        <dbReference type="SAM" id="SignalP"/>
    </source>
</evidence>
<evidence type="ECO:0000313" key="3">
    <source>
        <dbReference type="Proteomes" id="UP000008181"/>
    </source>
</evidence>
<dbReference type="EMBL" id="CP003009">
    <property type="protein sequence ID" value="AEO62689.1"/>
    <property type="molecule type" value="Genomic_DNA"/>
</dbReference>
<proteinExistence type="predicted"/>
<feature type="signal peptide" evidence="1">
    <location>
        <begin position="1"/>
        <end position="25"/>
    </location>
</feature>
<feature type="chain" id="PRO_5003436596" evidence="1">
    <location>
        <begin position="26"/>
        <end position="60"/>
    </location>
</feature>
<dbReference type="HOGENOM" id="CLU_2943442_0_0_1"/>
<name>G2QSW4_THETT</name>
<dbReference type="Proteomes" id="UP000008181">
    <property type="component" value="Chromosome 1"/>
</dbReference>
<accession>G2QSW4</accession>
<organism evidence="2 3">
    <name type="scientific">Thermothielavioides terrestris (strain ATCC 38088 / NRRL 8126)</name>
    <name type="common">Thielavia terrestris</name>
    <dbReference type="NCBI Taxonomy" id="578455"/>
    <lineage>
        <taxon>Eukaryota</taxon>
        <taxon>Fungi</taxon>
        <taxon>Dikarya</taxon>
        <taxon>Ascomycota</taxon>
        <taxon>Pezizomycotina</taxon>
        <taxon>Sordariomycetes</taxon>
        <taxon>Sordariomycetidae</taxon>
        <taxon>Sordariales</taxon>
        <taxon>Chaetomiaceae</taxon>
        <taxon>Thermothielavioides</taxon>
        <taxon>Thermothielavioides terrestris</taxon>
    </lineage>
</organism>
<keyword evidence="1" id="KW-0732">Signal</keyword>